<feature type="chain" id="PRO_5002826276" description="Secreted protein" evidence="1">
    <location>
        <begin position="25"/>
        <end position="72"/>
    </location>
</feature>
<gene>
    <name evidence="2" type="ordered locus">Smal_2351</name>
</gene>
<dbReference type="AlphaFoldDB" id="B4SMJ2"/>
<evidence type="ECO:0000313" key="2">
    <source>
        <dbReference type="EMBL" id="ACF52054.1"/>
    </source>
</evidence>
<accession>B4SMJ2</accession>
<dbReference type="Proteomes" id="UP000001867">
    <property type="component" value="Chromosome"/>
</dbReference>
<keyword evidence="1" id="KW-0732">Signal</keyword>
<evidence type="ECO:0000256" key="1">
    <source>
        <dbReference type="SAM" id="SignalP"/>
    </source>
</evidence>
<name>B4SMJ2_STRM5</name>
<sequence length="72" mass="7222" precursor="true">MKASLIVSPILLGGLAMASGTASAGDTVTVNGARYTCTSSCVVQTSANGGYTVTDCCGGRVTRVIRTPPPEE</sequence>
<feature type="signal peptide" evidence="1">
    <location>
        <begin position="1"/>
        <end position="24"/>
    </location>
</feature>
<evidence type="ECO:0000313" key="3">
    <source>
        <dbReference type="Proteomes" id="UP000001867"/>
    </source>
</evidence>
<dbReference type="KEGG" id="smt:Smal_2351"/>
<organism evidence="2 3">
    <name type="scientific">Stenotrophomonas maltophilia (strain R551-3)</name>
    <dbReference type="NCBI Taxonomy" id="391008"/>
    <lineage>
        <taxon>Bacteria</taxon>
        <taxon>Pseudomonadati</taxon>
        <taxon>Pseudomonadota</taxon>
        <taxon>Gammaproteobacteria</taxon>
        <taxon>Lysobacterales</taxon>
        <taxon>Lysobacteraceae</taxon>
        <taxon>Stenotrophomonas</taxon>
        <taxon>Stenotrophomonas maltophilia group</taxon>
    </lineage>
</organism>
<proteinExistence type="predicted"/>
<evidence type="ECO:0008006" key="4">
    <source>
        <dbReference type="Google" id="ProtNLM"/>
    </source>
</evidence>
<protein>
    <recommendedName>
        <fullName evidence="4">Secreted protein</fullName>
    </recommendedName>
</protein>
<reference evidence="2 3" key="1">
    <citation type="submission" date="2008-06" db="EMBL/GenBank/DDBJ databases">
        <title>Complete sequence of Stenotrophomonas maltophilia R551-3.</title>
        <authorList>
            <consortium name="US DOE Joint Genome Institute"/>
            <person name="Lucas S."/>
            <person name="Copeland A."/>
            <person name="Lapidus A."/>
            <person name="Glavina del Rio T."/>
            <person name="Dalin E."/>
            <person name="Tice H."/>
            <person name="Pitluck S."/>
            <person name="Chain P."/>
            <person name="Malfatti S."/>
            <person name="Shin M."/>
            <person name="Vergez L."/>
            <person name="Lang D."/>
            <person name="Schmutz J."/>
            <person name="Larimer F."/>
            <person name="Land M."/>
            <person name="Hauser L."/>
            <person name="Kyrpides N."/>
            <person name="Mikhailova N."/>
            <person name="Taghavi S."/>
            <person name="Monchy S."/>
            <person name="Newman L."/>
            <person name="Vangronsveld J."/>
            <person name="van der Lelie D."/>
            <person name="Richardson P."/>
        </authorList>
    </citation>
    <scope>NUCLEOTIDE SEQUENCE [LARGE SCALE GENOMIC DNA]</scope>
    <source>
        <strain evidence="2 3">R551-3</strain>
    </source>
</reference>
<dbReference type="EMBL" id="CP001111">
    <property type="protein sequence ID" value="ACF52054.1"/>
    <property type="molecule type" value="Genomic_DNA"/>
</dbReference>
<dbReference type="STRING" id="391008.Smal_2351"/>
<dbReference type="HOGENOM" id="CLU_2720646_0_0_6"/>